<dbReference type="PANTHER" id="PTHR42734">
    <property type="entry name" value="METAL TRANSPORT SYSTEM ATP-BINDING PROTEIN TM_0124-RELATED"/>
    <property type="match status" value="1"/>
</dbReference>
<dbReference type="SMART" id="SM00382">
    <property type="entry name" value="AAA"/>
    <property type="match status" value="1"/>
</dbReference>
<dbReference type="RefSeq" id="WP_172232549.1">
    <property type="nucleotide sequence ID" value="NZ_CP035946.1"/>
</dbReference>
<evidence type="ECO:0000256" key="3">
    <source>
        <dbReference type="ARBA" id="ARBA00022741"/>
    </source>
</evidence>
<evidence type="ECO:0000313" key="6">
    <source>
        <dbReference type="EMBL" id="MBZ7986661.1"/>
    </source>
</evidence>
<keyword evidence="3" id="KW-0547">Nucleotide-binding</keyword>
<proteinExistence type="inferred from homology"/>
<reference evidence="6 7" key="1">
    <citation type="submission" date="2020-07" db="EMBL/GenBank/DDBJ databases">
        <title>Transfer of Campylobacter canadensis to the novel genus Avispirillum gen. nov., that also includes two novel species recovered from migratory waterfowl: Avispirillum anseris sp. nov. and Avispirillum brantae sp. nov.</title>
        <authorList>
            <person name="Miller W.G."/>
            <person name="Chapman M.H."/>
            <person name="Yee E."/>
            <person name="Inglis G.D."/>
        </authorList>
    </citation>
    <scope>NUCLEOTIDE SEQUENCE [LARGE SCALE GENOMIC DNA]</scope>
    <source>
        <strain evidence="6 7">L283</strain>
    </source>
</reference>
<comment type="similarity">
    <text evidence="1">Belongs to the ABC transporter superfamily.</text>
</comment>
<evidence type="ECO:0000313" key="7">
    <source>
        <dbReference type="Proteomes" id="UP000786183"/>
    </source>
</evidence>
<dbReference type="GO" id="GO:0005524">
    <property type="term" value="F:ATP binding"/>
    <property type="evidence" value="ECO:0007669"/>
    <property type="project" value="UniProtKB-KW"/>
</dbReference>
<dbReference type="InterPro" id="IPR050153">
    <property type="entry name" value="Metal_Ion_Import_ABC"/>
</dbReference>
<dbReference type="Gene3D" id="3.40.50.300">
    <property type="entry name" value="P-loop containing nucleotide triphosphate hydrolases"/>
    <property type="match status" value="1"/>
</dbReference>
<name>A0ABS7WQK5_9BACT</name>
<dbReference type="Pfam" id="PF00005">
    <property type="entry name" value="ABC_tran"/>
    <property type="match status" value="1"/>
</dbReference>
<feature type="domain" description="ABC transporter" evidence="5">
    <location>
        <begin position="2"/>
        <end position="224"/>
    </location>
</feature>
<dbReference type="PROSITE" id="PS50893">
    <property type="entry name" value="ABC_TRANSPORTER_2"/>
    <property type="match status" value="1"/>
</dbReference>
<keyword evidence="2" id="KW-0813">Transport</keyword>
<dbReference type="PANTHER" id="PTHR42734:SF17">
    <property type="entry name" value="METAL TRANSPORT SYSTEM ATP-BINDING PROTEIN TM_0124-RELATED"/>
    <property type="match status" value="1"/>
</dbReference>
<dbReference type="PROSITE" id="PS00211">
    <property type="entry name" value="ABC_TRANSPORTER_1"/>
    <property type="match status" value="1"/>
</dbReference>
<comment type="caution">
    <text evidence="6">The sequence shown here is derived from an EMBL/GenBank/DDBJ whole genome shotgun (WGS) entry which is preliminary data.</text>
</comment>
<evidence type="ECO:0000256" key="4">
    <source>
        <dbReference type="ARBA" id="ARBA00022840"/>
    </source>
</evidence>
<gene>
    <name evidence="6" type="ORF">AVCANL283_00845</name>
</gene>
<dbReference type="EMBL" id="JACGBB010000001">
    <property type="protein sequence ID" value="MBZ7986661.1"/>
    <property type="molecule type" value="Genomic_DNA"/>
</dbReference>
<evidence type="ECO:0000256" key="2">
    <source>
        <dbReference type="ARBA" id="ARBA00022448"/>
    </source>
</evidence>
<organism evidence="6 7">
    <name type="scientific">Campylobacter canadensis</name>
    <dbReference type="NCBI Taxonomy" id="449520"/>
    <lineage>
        <taxon>Bacteria</taxon>
        <taxon>Pseudomonadati</taxon>
        <taxon>Campylobacterota</taxon>
        <taxon>Epsilonproteobacteria</taxon>
        <taxon>Campylobacterales</taxon>
        <taxon>Campylobacteraceae</taxon>
        <taxon>Campylobacter</taxon>
    </lineage>
</organism>
<keyword evidence="4 6" id="KW-0067">ATP-binding</keyword>
<dbReference type="SUPFAM" id="SSF52540">
    <property type="entry name" value="P-loop containing nucleoside triphosphate hydrolases"/>
    <property type="match status" value="1"/>
</dbReference>
<dbReference type="InterPro" id="IPR017871">
    <property type="entry name" value="ABC_transporter-like_CS"/>
</dbReference>
<dbReference type="Proteomes" id="UP000786183">
    <property type="component" value="Unassembled WGS sequence"/>
</dbReference>
<dbReference type="InterPro" id="IPR027417">
    <property type="entry name" value="P-loop_NTPase"/>
</dbReference>
<keyword evidence="7" id="KW-1185">Reference proteome</keyword>
<evidence type="ECO:0000256" key="1">
    <source>
        <dbReference type="ARBA" id="ARBA00005417"/>
    </source>
</evidence>
<evidence type="ECO:0000259" key="5">
    <source>
        <dbReference type="PROSITE" id="PS50893"/>
    </source>
</evidence>
<dbReference type="InterPro" id="IPR003439">
    <property type="entry name" value="ABC_transporter-like_ATP-bd"/>
</dbReference>
<sequence>MINIKNLSYAYNNDLVLSDVSFDVKKGEFVGIIGPNGGGKSTLLNLILNKLSPKSGTIELLSNKISYVAQYSKVNDSFPISVFDLVLTGILTKKSTFFYKKEEKQKALKALELTNMLAFKDELYKNLSGGQKQRVLISRALISECDILLLDEPTASIDVNGQMQIFELLKNLKNISILCVCHDIALISSYANKIIHIQKNAYIHEDLTAFKKDKIKSMLKANSHICPIDLVGKCKCF</sequence>
<dbReference type="CDD" id="cd03235">
    <property type="entry name" value="ABC_Metallic_Cations"/>
    <property type="match status" value="1"/>
</dbReference>
<protein>
    <submittedName>
        <fullName evidence="6">Metal ABC transporter ATP-binding protein</fullName>
    </submittedName>
</protein>
<dbReference type="InterPro" id="IPR003593">
    <property type="entry name" value="AAA+_ATPase"/>
</dbReference>
<accession>A0ABS7WQK5</accession>